<keyword evidence="5" id="KW-1185">Reference proteome</keyword>
<feature type="region of interest" description="Disordered" evidence="2">
    <location>
        <begin position="295"/>
        <end position="339"/>
    </location>
</feature>
<name>A0A1Y2GL36_9FUNG</name>
<organism evidence="4 5">
    <name type="scientific">Lobosporangium transversale</name>
    <dbReference type="NCBI Taxonomy" id="64571"/>
    <lineage>
        <taxon>Eukaryota</taxon>
        <taxon>Fungi</taxon>
        <taxon>Fungi incertae sedis</taxon>
        <taxon>Mucoromycota</taxon>
        <taxon>Mortierellomycotina</taxon>
        <taxon>Mortierellomycetes</taxon>
        <taxon>Mortierellales</taxon>
        <taxon>Mortierellaceae</taxon>
        <taxon>Lobosporangium</taxon>
    </lineage>
</organism>
<evidence type="ECO:0000313" key="4">
    <source>
        <dbReference type="EMBL" id="ORZ14383.1"/>
    </source>
</evidence>
<keyword evidence="1" id="KW-0175">Coiled coil</keyword>
<dbReference type="GeneID" id="33572017"/>
<sequence length="621" mass="69052">MKGISTHCMIYRISLQQGVHQCLQRQAPAFSTLSPTYMGAGKQETEGSSLKAMKAQNQENNDTLENQRDISSPTNNSTPLPITTEDLVKKFKLKPSAEVGIRARKLERERKQAEEEAARKSREAEIRTGTERINRLFEKLQMGEDFRMTTPARTTPLTTEADPGATEITKASISKSWKFLFDEDDLGERKAKEGDSNGDREEVLDKIPGASTLFPALSEYRSPSSAASSAKPSSALTFDSRHTLSDRWKDPKMKSSERDAFKALFSSLFEQKKPQKPEISVGGKVQSLFSNFNRTGHEGIADSQQGSESTSSAVPSDSTAGHPPTAPDSTVSNTKAKNDPMLVLQRQFENLSKRVEPIYLDVKPSTSSFQVMQNTVGPHDWLSRDQTSAQENTIFNAIREENKVAIRMKKELDDKSGDIIKVQEFVDELILPFLESSSEKSSEVVRPSSVSLDSLLSRAILTASSTRLADSEGQRSLHPFLGSALVEHTRRQGLPVFIRTVRTESYKALLKSRWDAWNDGAGCLEILKQMQRSGALVDGDTLSLVRSIRKELKTRSLNSSSPGQITSKEQLRQYGWGDEEQLEPVLEMLNVIKAAFEDGDNDHTIKHWARRAGPRASNLIS</sequence>
<dbReference type="Proteomes" id="UP000193648">
    <property type="component" value="Unassembled WGS sequence"/>
</dbReference>
<evidence type="ECO:0000256" key="1">
    <source>
        <dbReference type="SAM" id="Coils"/>
    </source>
</evidence>
<feature type="coiled-coil region" evidence="1">
    <location>
        <begin position="96"/>
        <end position="123"/>
    </location>
</feature>
<evidence type="ECO:0000259" key="3">
    <source>
        <dbReference type="Pfam" id="PF19189"/>
    </source>
</evidence>
<proteinExistence type="predicted"/>
<dbReference type="InParanoid" id="A0A1Y2GL36"/>
<feature type="compositionally biased region" description="Polar residues" evidence="2">
    <location>
        <begin position="55"/>
        <end position="81"/>
    </location>
</feature>
<gene>
    <name evidence="4" type="ORF">BCR41DRAFT_422618</name>
</gene>
<dbReference type="RefSeq" id="XP_021880861.1">
    <property type="nucleotide sequence ID" value="XM_022030174.1"/>
</dbReference>
<dbReference type="EMBL" id="MCFF01000021">
    <property type="protein sequence ID" value="ORZ14383.1"/>
    <property type="molecule type" value="Genomic_DNA"/>
</dbReference>
<comment type="caution">
    <text evidence="4">The sequence shown here is derived from an EMBL/GenBank/DDBJ whole genome shotgun (WGS) entry which is preliminary data.</text>
</comment>
<evidence type="ECO:0000313" key="5">
    <source>
        <dbReference type="Proteomes" id="UP000193648"/>
    </source>
</evidence>
<feature type="region of interest" description="Disordered" evidence="2">
    <location>
        <begin position="34"/>
        <end position="82"/>
    </location>
</feature>
<feature type="domain" description="Mtf2-like C-terminal" evidence="3">
    <location>
        <begin position="392"/>
        <end position="574"/>
    </location>
</feature>
<feature type="compositionally biased region" description="Polar residues" evidence="2">
    <location>
        <begin position="302"/>
        <end position="319"/>
    </location>
</feature>
<dbReference type="GO" id="GO:0005739">
    <property type="term" value="C:mitochondrion"/>
    <property type="evidence" value="ECO:0007669"/>
    <property type="project" value="InterPro"/>
</dbReference>
<dbReference type="AlphaFoldDB" id="A0A1Y2GL36"/>
<evidence type="ECO:0000256" key="2">
    <source>
        <dbReference type="SAM" id="MobiDB-lite"/>
    </source>
</evidence>
<reference evidence="4 5" key="1">
    <citation type="submission" date="2016-07" db="EMBL/GenBank/DDBJ databases">
        <title>Pervasive Adenine N6-methylation of Active Genes in Fungi.</title>
        <authorList>
            <consortium name="DOE Joint Genome Institute"/>
            <person name="Mondo S.J."/>
            <person name="Dannebaum R.O."/>
            <person name="Kuo R.C."/>
            <person name="Labutti K."/>
            <person name="Haridas S."/>
            <person name="Kuo A."/>
            <person name="Salamov A."/>
            <person name="Ahrendt S.R."/>
            <person name="Lipzen A."/>
            <person name="Sullivan W."/>
            <person name="Andreopoulos W.B."/>
            <person name="Clum A."/>
            <person name="Lindquist E."/>
            <person name="Daum C."/>
            <person name="Ramamoorthy G.K."/>
            <person name="Gryganskyi A."/>
            <person name="Culley D."/>
            <person name="Magnuson J.K."/>
            <person name="James T.Y."/>
            <person name="O'Malley M.A."/>
            <person name="Stajich J.E."/>
            <person name="Spatafora J.W."/>
            <person name="Visel A."/>
            <person name="Grigoriev I.V."/>
        </authorList>
    </citation>
    <scope>NUCLEOTIDE SEQUENCE [LARGE SCALE GENOMIC DNA]</scope>
    <source>
        <strain evidence="4 5">NRRL 3116</strain>
    </source>
</reference>
<protein>
    <recommendedName>
        <fullName evidence="3">Mtf2-like C-terminal domain-containing protein</fullName>
    </recommendedName>
</protein>
<dbReference type="InterPro" id="IPR043837">
    <property type="entry name" value="Mtf2-like_C"/>
</dbReference>
<dbReference type="OrthoDB" id="2444174at2759"/>
<accession>A0A1Y2GL36</accession>
<dbReference type="Pfam" id="PF19189">
    <property type="entry name" value="Mtf2"/>
    <property type="match status" value="1"/>
</dbReference>